<dbReference type="InterPro" id="IPR045055">
    <property type="entry name" value="DNA2/NAM7-like"/>
</dbReference>
<evidence type="ECO:0000313" key="2">
    <source>
        <dbReference type="Proteomes" id="UP000887577"/>
    </source>
</evidence>
<dbReference type="PANTHER" id="PTHR10887">
    <property type="entry name" value="DNA2/NAM7 HELICASE FAMILY"/>
    <property type="match status" value="1"/>
</dbReference>
<evidence type="ECO:0000313" key="3">
    <source>
        <dbReference type="WBParaSite" id="PSU_v2.g13940.t1"/>
    </source>
</evidence>
<feature type="domain" description="DNA2/NAM7 helicase helicase" evidence="1">
    <location>
        <begin position="30"/>
        <end position="128"/>
    </location>
</feature>
<dbReference type="InterPro" id="IPR027417">
    <property type="entry name" value="P-loop_NTPase"/>
</dbReference>
<dbReference type="GO" id="GO:0031380">
    <property type="term" value="C:nuclear RNA-directed RNA polymerase complex"/>
    <property type="evidence" value="ECO:0007669"/>
    <property type="project" value="TreeGrafter"/>
</dbReference>
<organism evidence="2 3">
    <name type="scientific">Panagrolaimus superbus</name>
    <dbReference type="NCBI Taxonomy" id="310955"/>
    <lineage>
        <taxon>Eukaryota</taxon>
        <taxon>Metazoa</taxon>
        <taxon>Ecdysozoa</taxon>
        <taxon>Nematoda</taxon>
        <taxon>Chromadorea</taxon>
        <taxon>Rhabditida</taxon>
        <taxon>Tylenchina</taxon>
        <taxon>Panagrolaimomorpha</taxon>
        <taxon>Panagrolaimoidea</taxon>
        <taxon>Panagrolaimidae</taxon>
        <taxon>Panagrolaimus</taxon>
    </lineage>
</organism>
<evidence type="ECO:0000259" key="1">
    <source>
        <dbReference type="Pfam" id="PF13086"/>
    </source>
</evidence>
<protein>
    <submittedName>
        <fullName evidence="3">DNA2/NAM7 helicase helicase domain-containing protein</fullName>
    </submittedName>
</protein>
<keyword evidence="2" id="KW-1185">Reference proteome</keyword>
<dbReference type="Pfam" id="PF13086">
    <property type="entry name" value="AAA_11"/>
    <property type="match status" value="1"/>
</dbReference>
<dbReference type="GO" id="GO:0031048">
    <property type="term" value="P:regulatory ncRNA-mediated heterochromatin formation"/>
    <property type="evidence" value="ECO:0007669"/>
    <property type="project" value="TreeGrafter"/>
</dbReference>
<dbReference type="InterPro" id="IPR041677">
    <property type="entry name" value="DNA2/NAM7_AAA_11"/>
</dbReference>
<dbReference type="AlphaFoldDB" id="A0A914Y3Y4"/>
<dbReference type="GO" id="GO:0004386">
    <property type="term" value="F:helicase activity"/>
    <property type="evidence" value="ECO:0007669"/>
    <property type="project" value="InterPro"/>
</dbReference>
<proteinExistence type="predicted"/>
<dbReference type="Gene3D" id="3.40.50.300">
    <property type="entry name" value="P-loop containing nucleotide triphosphate hydrolases"/>
    <property type="match status" value="1"/>
</dbReference>
<accession>A0A914Y3Y4</accession>
<name>A0A914Y3Y4_9BILA</name>
<dbReference type="PANTHER" id="PTHR10887:SF341">
    <property type="entry name" value="NFX1-TYPE ZINC FINGER-CONTAINING PROTEIN 1"/>
    <property type="match status" value="1"/>
</dbReference>
<reference evidence="3" key="1">
    <citation type="submission" date="2022-11" db="UniProtKB">
        <authorList>
            <consortium name="WormBaseParasite"/>
        </authorList>
    </citation>
    <scope>IDENTIFICATION</scope>
</reference>
<dbReference type="WBParaSite" id="PSU_v2.g13940.t1">
    <property type="protein sequence ID" value="PSU_v2.g13940.t1"/>
    <property type="gene ID" value="PSU_v2.g13940"/>
</dbReference>
<dbReference type="SUPFAM" id="SSF52540">
    <property type="entry name" value="P-loop containing nucleoside triphosphate hydrolases"/>
    <property type="match status" value="1"/>
</dbReference>
<dbReference type="Proteomes" id="UP000887577">
    <property type="component" value="Unplaced"/>
</dbReference>
<sequence length="176" mass="20585">MKDNDAYAENDIWKLSLLSRWSLYQYWISESQKARKREISAAEKQYRHNVKLLNEQKTVVDGEIMKYAKVIGMTTTGAAKLQSTLRSIKPRIVMAEEAAEVFEAHIVTSLTEACEHLILIGDHKQLRPNPAVYELAKKFNMDVSLFERLIKNNFPFKMLNFQWRMRNIYANEKSLL</sequence>